<proteinExistence type="predicted"/>
<organism evidence="1 2">
    <name type="scientific">Gonapodya prolifera (strain JEL478)</name>
    <name type="common">Monoblepharis prolifera</name>
    <dbReference type="NCBI Taxonomy" id="1344416"/>
    <lineage>
        <taxon>Eukaryota</taxon>
        <taxon>Fungi</taxon>
        <taxon>Fungi incertae sedis</taxon>
        <taxon>Chytridiomycota</taxon>
        <taxon>Chytridiomycota incertae sedis</taxon>
        <taxon>Monoblepharidomycetes</taxon>
        <taxon>Monoblepharidales</taxon>
        <taxon>Gonapodyaceae</taxon>
        <taxon>Gonapodya</taxon>
    </lineage>
</organism>
<evidence type="ECO:0000313" key="2">
    <source>
        <dbReference type="Proteomes" id="UP000070544"/>
    </source>
</evidence>
<dbReference type="EMBL" id="KQ965784">
    <property type="protein sequence ID" value="KXS12899.1"/>
    <property type="molecule type" value="Genomic_DNA"/>
</dbReference>
<accession>A0A139A874</accession>
<dbReference type="Proteomes" id="UP000070544">
    <property type="component" value="Unassembled WGS sequence"/>
</dbReference>
<evidence type="ECO:0000313" key="1">
    <source>
        <dbReference type="EMBL" id="KXS12899.1"/>
    </source>
</evidence>
<gene>
    <name evidence="1" type="ORF">M427DRAFT_390514</name>
</gene>
<name>A0A139A874_GONPJ</name>
<reference evidence="1 2" key="1">
    <citation type="journal article" date="2015" name="Genome Biol. Evol.">
        <title>Phylogenomic analyses indicate that early fungi evolved digesting cell walls of algal ancestors of land plants.</title>
        <authorList>
            <person name="Chang Y."/>
            <person name="Wang S."/>
            <person name="Sekimoto S."/>
            <person name="Aerts A.L."/>
            <person name="Choi C."/>
            <person name="Clum A."/>
            <person name="LaButti K.M."/>
            <person name="Lindquist E.A."/>
            <person name="Yee Ngan C."/>
            <person name="Ohm R.A."/>
            <person name="Salamov A.A."/>
            <person name="Grigoriev I.V."/>
            <person name="Spatafora J.W."/>
            <person name="Berbee M.L."/>
        </authorList>
    </citation>
    <scope>NUCLEOTIDE SEQUENCE [LARGE SCALE GENOMIC DNA]</scope>
    <source>
        <strain evidence="1 2">JEL478</strain>
    </source>
</reference>
<dbReference type="AlphaFoldDB" id="A0A139A874"/>
<sequence>MNASILTEVQQTQEYFYKMLKTFATALKQHKSLVGGKTTAAGSHSVKPIEKSFIAPDM</sequence>
<protein>
    <submittedName>
        <fullName evidence="1">Uncharacterized protein</fullName>
    </submittedName>
</protein>
<keyword evidence="2" id="KW-1185">Reference proteome</keyword>